<proteinExistence type="predicted"/>
<dbReference type="EMBL" id="FBWC01000031">
    <property type="protein sequence ID" value="CUX63320.1"/>
    <property type="molecule type" value="Genomic_DNA"/>
</dbReference>
<organism evidence="1 2">
    <name type="scientific">Agrobacterium tumefaciens str. Kerr 14</name>
    <dbReference type="NCBI Taxonomy" id="1183424"/>
    <lineage>
        <taxon>Bacteria</taxon>
        <taxon>Pseudomonadati</taxon>
        <taxon>Pseudomonadota</taxon>
        <taxon>Alphaproteobacteria</taxon>
        <taxon>Hyphomicrobiales</taxon>
        <taxon>Rhizobiaceae</taxon>
        <taxon>Rhizobium/Agrobacterium group</taxon>
        <taxon>Agrobacterium</taxon>
        <taxon>Agrobacterium tumefaciens complex</taxon>
    </lineage>
</organism>
<dbReference type="AlphaFoldDB" id="A0A1S7S7H0"/>
<reference evidence="1 2" key="1">
    <citation type="submission" date="2016-01" db="EMBL/GenBank/DDBJ databases">
        <authorList>
            <person name="Oliw E.H."/>
        </authorList>
    </citation>
    <scope>NUCLEOTIDE SEQUENCE [LARGE SCALE GENOMIC DNA]</scope>
    <source>
        <strain evidence="1 2">Kerr 14</strain>
    </source>
</reference>
<gene>
    <name evidence="1" type="ORF">AGR4C_Lc90078</name>
</gene>
<evidence type="ECO:0000313" key="2">
    <source>
        <dbReference type="Proteomes" id="UP000191897"/>
    </source>
</evidence>
<evidence type="ECO:0000313" key="1">
    <source>
        <dbReference type="EMBL" id="CUX63320.1"/>
    </source>
</evidence>
<name>A0A1S7S7H0_AGRTU</name>
<accession>A0A1S7S7H0</accession>
<sequence length="137" mass="15511">MIVLWGGKLWEERYVRRMWPDEFAFLLDGAEEVDLHVPPAASDDGSPGKATSRKALKVRISQEDFEKIWSLAEARYRLNGSFSGKAITLITNNPHYQKWHPSDGGSVESISDSGQKYTTRYVIVHFLLDDVSEPVEA</sequence>
<protein>
    <submittedName>
        <fullName evidence="1">Uncharacterized protein</fullName>
    </submittedName>
</protein>
<dbReference type="Proteomes" id="UP000191897">
    <property type="component" value="Unassembled WGS sequence"/>
</dbReference>